<name>A0A165KHX5_9APHY</name>
<proteinExistence type="predicted"/>
<dbReference type="Proteomes" id="UP000076727">
    <property type="component" value="Unassembled WGS sequence"/>
</dbReference>
<organism evidence="1 2">
    <name type="scientific">Daedalea quercina L-15889</name>
    <dbReference type="NCBI Taxonomy" id="1314783"/>
    <lineage>
        <taxon>Eukaryota</taxon>
        <taxon>Fungi</taxon>
        <taxon>Dikarya</taxon>
        <taxon>Basidiomycota</taxon>
        <taxon>Agaricomycotina</taxon>
        <taxon>Agaricomycetes</taxon>
        <taxon>Polyporales</taxon>
        <taxon>Fomitopsis</taxon>
    </lineage>
</organism>
<accession>A0A165KHX5</accession>
<evidence type="ECO:0000313" key="1">
    <source>
        <dbReference type="EMBL" id="KZT63158.1"/>
    </source>
</evidence>
<sequence>MYRSRLRSSNLRSSSAFFSFASNLLATSVIGEHLECEDPVCRGETLDVRRKQAHIHMLRIPQRSRCGTLNGDELQYRVQERQ</sequence>
<dbReference type="AlphaFoldDB" id="A0A165KHX5"/>
<dbReference type="EMBL" id="KV429230">
    <property type="protein sequence ID" value="KZT63158.1"/>
    <property type="molecule type" value="Genomic_DNA"/>
</dbReference>
<gene>
    <name evidence="1" type="ORF">DAEQUDRAFT_734140</name>
</gene>
<reference evidence="1 2" key="1">
    <citation type="journal article" date="2016" name="Mol. Biol. Evol.">
        <title>Comparative Genomics of Early-Diverging Mushroom-Forming Fungi Provides Insights into the Origins of Lignocellulose Decay Capabilities.</title>
        <authorList>
            <person name="Nagy L.G."/>
            <person name="Riley R."/>
            <person name="Tritt A."/>
            <person name="Adam C."/>
            <person name="Daum C."/>
            <person name="Floudas D."/>
            <person name="Sun H."/>
            <person name="Yadav J.S."/>
            <person name="Pangilinan J."/>
            <person name="Larsson K.H."/>
            <person name="Matsuura K."/>
            <person name="Barry K."/>
            <person name="Labutti K."/>
            <person name="Kuo R."/>
            <person name="Ohm R.A."/>
            <person name="Bhattacharya S.S."/>
            <person name="Shirouzu T."/>
            <person name="Yoshinaga Y."/>
            <person name="Martin F.M."/>
            <person name="Grigoriev I.V."/>
            <person name="Hibbett D.S."/>
        </authorList>
    </citation>
    <scope>NUCLEOTIDE SEQUENCE [LARGE SCALE GENOMIC DNA]</scope>
    <source>
        <strain evidence="1 2">L-15889</strain>
    </source>
</reference>
<keyword evidence="2" id="KW-1185">Reference proteome</keyword>
<evidence type="ECO:0000313" key="2">
    <source>
        <dbReference type="Proteomes" id="UP000076727"/>
    </source>
</evidence>
<protein>
    <submittedName>
        <fullName evidence="1">Uncharacterized protein</fullName>
    </submittedName>
</protein>